<dbReference type="PANTHER" id="PTHR47165">
    <property type="entry name" value="OS03G0429900 PROTEIN"/>
    <property type="match status" value="1"/>
</dbReference>
<name>A0AAD8KMS6_TARER</name>
<dbReference type="AlphaFoldDB" id="A0AAD8KMS6"/>
<gene>
    <name evidence="5" type="ORF">QVD17_19702</name>
</gene>
<evidence type="ECO:0000256" key="1">
    <source>
        <dbReference type="ARBA" id="ARBA00023125"/>
    </source>
</evidence>
<dbReference type="SUPFAM" id="SSF50249">
    <property type="entry name" value="Nucleic acid-binding proteins"/>
    <property type="match status" value="3"/>
</dbReference>
<dbReference type="Proteomes" id="UP001229421">
    <property type="component" value="Unassembled WGS sequence"/>
</dbReference>
<dbReference type="InterPro" id="IPR003871">
    <property type="entry name" value="RFA1B/D_OB_1st"/>
</dbReference>
<accession>A0AAD8KMS6</accession>
<keyword evidence="1" id="KW-0238">DNA-binding</keyword>
<dbReference type="InterPro" id="IPR031657">
    <property type="entry name" value="REPA_OB_2"/>
</dbReference>
<dbReference type="Pfam" id="PF16900">
    <property type="entry name" value="REPA_OB_2"/>
    <property type="match status" value="1"/>
</dbReference>
<reference evidence="5" key="1">
    <citation type="journal article" date="2023" name="bioRxiv">
        <title>Improved chromosome-level genome assembly for marigold (Tagetes erecta).</title>
        <authorList>
            <person name="Jiang F."/>
            <person name="Yuan L."/>
            <person name="Wang S."/>
            <person name="Wang H."/>
            <person name="Xu D."/>
            <person name="Wang A."/>
            <person name="Fan W."/>
        </authorList>
    </citation>
    <scope>NUCLEOTIDE SEQUENCE</scope>
    <source>
        <strain evidence="5">WSJ</strain>
        <tissue evidence="5">Leaf</tissue>
    </source>
</reference>
<dbReference type="Pfam" id="PF08646">
    <property type="entry name" value="Rep_fac-A_C"/>
    <property type="match status" value="1"/>
</dbReference>
<dbReference type="CDD" id="cd04480">
    <property type="entry name" value="RPA1_DBD_A_like"/>
    <property type="match status" value="1"/>
</dbReference>
<dbReference type="InterPro" id="IPR013955">
    <property type="entry name" value="Rep_factor-A_C"/>
</dbReference>
<protein>
    <submittedName>
        <fullName evidence="5">Uncharacterized protein</fullName>
    </submittedName>
</protein>
<feature type="domain" description="Replication factor A C-terminal" evidence="3">
    <location>
        <begin position="321"/>
        <end position="417"/>
    </location>
</feature>
<dbReference type="Gene3D" id="2.40.50.140">
    <property type="entry name" value="Nucleic acid-binding proteins"/>
    <property type="match status" value="3"/>
</dbReference>
<comment type="caution">
    <text evidence="5">The sequence shown here is derived from an EMBL/GenBank/DDBJ whole genome shotgun (WGS) entry which is preliminary data.</text>
</comment>
<dbReference type="PANTHER" id="PTHR47165:SF4">
    <property type="entry name" value="OS03G0429900 PROTEIN"/>
    <property type="match status" value="1"/>
</dbReference>
<dbReference type="CDD" id="cd04481">
    <property type="entry name" value="RPA1_DBD_B_like"/>
    <property type="match status" value="1"/>
</dbReference>
<evidence type="ECO:0000259" key="3">
    <source>
        <dbReference type="Pfam" id="PF08646"/>
    </source>
</evidence>
<dbReference type="Pfam" id="PF02721">
    <property type="entry name" value="DUF223"/>
    <property type="match status" value="1"/>
</dbReference>
<evidence type="ECO:0000313" key="6">
    <source>
        <dbReference type="Proteomes" id="UP001229421"/>
    </source>
</evidence>
<feature type="domain" description="Replication protein A OB" evidence="4">
    <location>
        <begin position="161"/>
        <end position="244"/>
    </location>
</feature>
<proteinExistence type="predicted"/>
<sequence length="422" mass="48982">MYPFIIIQIQFCKTLYQTITSLCRTSMESNQITMLNNIDVRVAEFTINIRIIRLWRKKSHQNLNLTYSIEMIVIDEEGTRMHFNCLSKFFSRFETFLKEGACVKVTCPKVIKNNNTFKYVSNPHRLTMHYNTKIVRSVKTFGTCYGFSFTDFKSINDRTAPETHTIDIIGSIIKIHEKNTSEKNGKQYERRTVELQDLEDNIIYMTLWDNYENQLIKYTSNVPTGTKIIVILQFGKLQWFGGKNNVNTTYDITRLLINDDIQEISTFKNRLLDKQQNQNSSGLGRPSSTLFYSLHDDFLVDHVFKKATEVNQVREPKPVIIIGTIAYVEEHTGWYYEGCTTCTKKVYIKSPNNNEANADGEQKVEWKCINTDCPAEYVTPTPRLKIEMRVEDASGIISITLFGREAQRIFKKTPKEFVESGV</sequence>
<evidence type="ECO:0000259" key="2">
    <source>
        <dbReference type="Pfam" id="PF02721"/>
    </source>
</evidence>
<dbReference type="EMBL" id="JAUHHV010000005">
    <property type="protein sequence ID" value="KAK1424373.1"/>
    <property type="molecule type" value="Genomic_DNA"/>
</dbReference>
<dbReference type="GO" id="GO:0003677">
    <property type="term" value="F:DNA binding"/>
    <property type="evidence" value="ECO:0007669"/>
    <property type="project" value="UniProtKB-KW"/>
</dbReference>
<dbReference type="InterPro" id="IPR012340">
    <property type="entry name" value="NA-bd_OB-fold"/>
</dbReference>
<evidence type="ECO:0000259" key="4">
    <source>
        <dbReference type="Pfam" id="PF16900"/>
    </source>
</evidence>
<evidence type="ECO:0000313" key="5">
    <source>
        <dbReference type="EMBL" id="KAK1424373.1"/>
    </source>
</evidence>
<keyword evidence="6" id="KW-1185">Reference proteome</keyword>
<feature type="domain" description="Replication protein A 70 kDa DNA-binding subunit B/D first OB fold" evidence="2">
    <location>
        <begin position="33"/>
        <end position="135"/>
    </location>
</feature>
<organism evidence="5 6">
    <name type="scientific">Tagetes erecta</name>
    <name type="common">African marigold</name>
    <dbReference type="NCBI Taxonomy" id="13708"/>
    <lineage>
        <taxon>Eukaryota</taxon>
        <taxon>Viridiplantae</taxon>
        <taxon>Streptophyta</taxon>
        <taxon>Embryophyta</taxon>
        <taxon>Tracheophyta</taxon>
        <taxon>Spermatophyta</taxon>
        <taxon>Magnoliopsida</taxon>
        <taxon>eudicotyledons</taxon>
        <taxon>Gunneridae</taxon>
        <taxon>Pentapetalae</taxon>
        <taxon>asterids</taxon>
        <taxon>campanulids</taxon>
        <taxon>Asterales</taxon>
        <taxon>Asteraceae</taxon>
        <taxon>Asteroideae</taxon>
        <taxon>Heliantheae alliance</taxon>
        <taxon>Tageteae</taxon>
        <taxon>Tagetes</taxon>
    </lineage>
</organism>